<dbReference type="Pfam" id="PF13656">
    <property type="entry name" value="RNA_pol_L_2"/>
    <property type="match status" value="1"/>
</dbReference>
<dbReference type="GO" id="GO:0006383">
    <property type="term" value="P:transcription by RNA polymerase III"/>
    <property type="evidence" value="ECO:0007669"/>
    <property type="project" value="TreeGrafter"/>
</dbReference>
<dbReference type="EMBL" id="BMAC01000039">
    <property type="protein sequence ID" value="GFP82205.1"/>
    <property type="molecule type" value="Genomic_DNA"/>
</dbReference>
<evidence type="ECO:0000256" key="3">
    <source>
        <dbReference type="ARBA" id="ARBA00025751"/>
    </source>
</evidence>
<keyword evidence="1" id="KW-0240">DNA-directed RNA polymerase</keyword>
<dbReference type="Gene3D" id="3.30.1360.10">
    <property type="entry name" value="RNA polymerase, RBP11-like subunit"/>
    <property type="match status" value="1"/>
</dbReference>
<dbReference type="AlphaFoldDB" id="A0A830BE21"/>
<comment type="similarity">
    <text evidence="3">Belongs to the archaeal Rpo11/eukaryotic RPB11/RPC19 RNA polymerase subunit family.</text>
</comment>
<feature type="domain" description="DNA-directed RNA polymerase RBP11-like dimerisation" evidence="4">
    <location>
        <begin position="22"/>
        <end position="62"/>
    </location>
</feature>
<dbReference type="GO" id="GO:0006362">
    <property type="term" value="P:transcription elongation by RNA polymerase I"/>
    <property type="evidence" value="ECO:0007669"/>
    <property type="project" value="TreeGrafter"/>
</dbReference>
<protein>
    <recommendedName>
        <fullName evidence="4">DNA-directed RNA polymerase RBP11-like dimerisation domain-containing protein</fullName>
    </recommendedName>
</protein>
<keyword evidence="2" id="KW-0804">Transcription</keyword>
<dbReference type="InterPro" id="IPR009025">
    <property type="entry name" value="RBP11-like_dimer"/>
</dbReference>
<dbReference type="GO" id="GO:0046983">
    <property type="term" value="F:protein dimerization activity"/>
    <property type="evidence" value="ECO:0007669"/>
    <property type="project" value="InterPro"/>
</dbReference>
<dbReference type="PANTHER" id="PTHR13946:SF28">
    <property type="entry name" value="DNA-DIRECTED RNA POLYMERASES I AND III SUBUNIT RPAC2"/>
    <property type="match status" value="1"/>
</dbReference>
<dbReference type="InterPro" id="IPR036603">
    <property type="entry name" value="RBP11-like"/>
</dbReference>
<name>A0A830BE21_9LAMI</name>
<evidence type="ECO:0000256" key="2">
    <source>
        <dbReference type="ARBA" id="ARBA00023163"/>
    </source>
</evidence>
<comment type="caution">
    <text evidence="5">The sequence shown here is derived from an EMBL/GenBank/DDBJ whole genome shotgun (WGS) entry which is preliminary data.</text>
</comment>
<evidence type="ECO:0000256" key="1">
    <source>
        <dbReference type="ARBA" id="ARBA00022478"/>
    </source>
</evidence>
<gene>
    <name evidence="5" type="ORF">PHJA_000363700</name>
</gene>
<dbReference type="SUPFAM" id="SSF55257">
    <property type="entry name" value="RBP11-like subunits of RNA polymerase"/>
    <property type="match status" value="1"/>
</dbReference>
<dbReference type="OrthoDB" id="510325at2759"/>
<sequence>MEIEWDFKPRMTDSSLWKKKRSIPHPADAQVNLRVQTTGDPAREVLIDSCQDLMLVCQHVQEHR</sequence>
<accession>A0A830BE21</accession>
<reference evidence="5" key="1">
    <citation type="submission" date="2020-07" db="EMBL/GenBank/DDBJ databases">
        <title>Ethylene signaling mediates host invasion by parasitic plants.</title>
        <authorList>
            <person name="Yoshida S."/>
        </authorList>
    </citation>
    <scope>NUCLEOTIDE SEQUENCE</scope>
    <source>
        <strain evidence="5">Okayama</strain>
    </source>
</reference>
<dbReference type="PANTHER" id="PTHR13946">
    <property type="entry name" value="DNA-DIRECTED RNA POLYMERASE I,II,III"/>
    <property type="match status" value="1"/>
</dbReference>
<proteinExistence type="inferred from homology"/>
<keyword evidence="6" id="KW-1185">Reference proteome</keyword>
<evidence type="ECO:0000313" key="6">
    <source>
        <dbReference type="Proteomes" id="UP000653305"/>
    </source>
</evidence>
<organism evidence="5 6">
    <name type="scientific">Phtheirospermum japonicum</name>
    <dbReference type="NCBI Taxonomy" id="374723"/>
    <lineage>
        <taxon>Eukaryota</taxon>
        <taxon>Viridiplantae</taxon>
        <taxon>Streptophyta</taxon>
        <taxon>Embryophyta</taxon>
        <taxon>Tracheophyta</taxon>
        <taxon>Spermatophyta</taxon>
        <taxon>Magnoliopsida</taxon>
        <taxon>eudicotyledons</taxon>
        <taxon>Gunneridae</taxon>
        <taxon>Pentapetalae</taxon>
        <taxon>asterids</taxon>
        <taxon>lamiids</taxon>
        <taxon>Lamiales</taxon>
        <taxon>Orobanchaceae</taxon>
        <taxon>Orobanchaceae incertae sedis</taxon>
        <taxon>Phtheirospermum</taxon>
    </lineage>
</organism>
<dbReference type="GO" id="GO:0003899">
    <property type="term" value="F:DNA-directed RNA polymerase activity"/>
    <property type="evidence" value="ECO:0007669"/>
    <property type="project" value="TreeGrafter"/>
</dbReference>
<dbReference type="GO" id="GO:0005666">
    <property type="term" value="C:RNA polymerase III complex"/>
    <property type="evidence" value="ECO:0007669"/>
    <property type="project" value="TreeGrafter"/>
</dbReference>
<dbReference type="GO" id="GO:0005736">
    <property type="term" value="C:RNA polymerase I complex"/>
    <property type="evidence" value="ECO:0007669"/>
    <property type="project" value="TreeGrafter"/>
</dbReference>
<dbReference type="Proteomes" id="UP000653305">
    <property type="component" value="Unassembled WGS sequence"/>
</dbReference>
<evidence type="ECO:0000313" key="5">
    <source>
        <dbReference type="EMBL" id="GFP82205.1"/>
    </source>
</evidence>
<evidence type="ECO:0000259" key="4">
    <source>
        <dbReference type="Pfam" id="PF13656"/>
    </source>
</evidence>